<dbReference type="PANTHER" id="PTHR46652">
    <property type="entry name" value="LEUCINE-RICH REPEAT AND IQ DOMAIN-CONTAINING PROTEIN 1-RELATED"/>
    <property type="match status" value="1"/>
</dbReference>
<dbReference type="InterPro" id="IPR025875">
    <property type="entry name" value="Leu-rich_rpt_4"/>
</dbReference>
<dbReference type="Pfam" id="PF12799">
    <property type="entry name" value="LRR_4"/>
    <property type="match status" value="1"/>
</dbReference>
<keyword evidence="1" id="KW-0433">Leucine-rich repeat</keyword>
<keyword evidence="2" id="KW-0677">Repeat</keyword>
<dbReference type="PANTHER" id="PTHR46652:SF3">
    <property type="entry name" value="LEUCINE-RICH REPEAT-CONTAINING PROTEIN 9"/>
    <property type="match status" value="1"/>
</dbReference>
<evidence type="ECO:0000256" key="2">
    <source>
        <dbReference type="ARBA" id="ARBA00022737"/>
    </source>
</evidence>
<reference evidence="3" key="1">
    <citation type="submission" date="2021-01" db="EMBL/GenBank/DDBJ databases">
        <title>Whole genome shotgun sequence of Virgisporangium aurantiacum NBRC 16421.</title>
        <authorList>
            <person name="Komaki H."/>
            <person name="Tamura T."/>
        </authorList>
    </citation>
    <scope>NUCLEOTIDE SEQUENCE</scope>
    <source>
        <strain evidence="3">NBRC 16421</strain>
    </source>
</reference>
<dbReference type="Gene3D" id="3.80.10.10">
    <property type="entry name" value="Ribonuclease Inhibitor"/>
    <property type="match status" value="1"/>
</dbReference>
<dbReference type="InterPro" id="IPR032675">
    <property type="entry name" value="LRR_dom_sf"/>
</dbReference>
<dbReference type="InterPro" id="IPR001611">
    <property type="entry name" value="Leu-rich_rpt"/>
</dbReference>
<gene>
    <name evidence="3" type="ORF">Vau01_061530</name>
</gene>
<evidence type="ECO:0000256" key="1">
    <source>
        <dbReference type="ARBA" id="ARBA00022614"/>
    </source>
</evidence>
<dbReference type="EMBL" id="BOPG01000037">
    <property type="protein sequence ID" value="GIJ58637.1"/>
    <property type="molecule type" value="Genomic_DNA"/>
</dbReference>
<dbReference type="SUPFAM" id="SSF52058">
    <property type="entry name" value="L domain-like"/>
    <property type="match status" value="1"/>
</dbReference>
<dbReference type="AlphaFoldDB" id="A0A8J3Z7U9"/>
<evidence type="ECO:0000313" key="3">
    <source>
        <dbReference type="EMBL" id="GIJ58637.1"/>
    </source>
</evidence>
<evidence type="ECO:0008006" key="5">
    <source>
        <dbReference type="Google" id="ProtNLM"/>
    </source>
</evidence>
<dbReference type="PROSITE" id="PS51450">
    <property type="entry name" value="LRR"/>
    <property type="match status" value="2"/>
</dbReference>
<accession>A0A8J3Z7U9</accession>
<sequence>MTSGAILRRVRYVSIKDFGLYRALKEAVAGEWLTPEALLAVTDLSWDEYRAEVGPEHWQPIDDLRGIQHCVNLRGLHLDGNHIRSLLPLAGLDQLTELWLVDNDVTNLKPLAGLTALTTLVLDMNRRLVNIAPLVGLHRLEYLNIADTGVKDLSPLLDLPALTRLAWKPYTMYGRKPVAPAVLRRAEGVLTTLRDRGVSIERYQLAST</sequence>
<name>A0A8J3Z7U9_9ACTN</name>
<comment type="caution">
    <text evidence="3">The sequence shown here is derived from an EMBL/GenBank/DDBJ whole genome shotgun (WGS) entry which is preliminary data.</text>
</comment>
<dbReference type="Proteomes" id="UP000612585">
    <property type="component" value="Unassembled WGS sequence"/>
</dbReference>
<protein>
    <recommendedName>
        <fullName evidence="5">Leucine-rich repeat domain-containing protein</fullName>
    </recommendedName>
</protein>
<organism evidence="3 4">
    <name type="scientific">Virgisporangium aurantiacum</name>
    <dbReference type="NCBI Taxonomy" id="175570"/>
    <lineage>
        <taxon>Bacteria</taxon>
        <taxon>Bacillati</taxon>
        <taxon>Actinomycetota</taxon>
        <taxon>Actinomycetes</taxon>
        <taxon>Micromonosporales</taxon>
        <taxon>Micromonosporaceae</taxon>
        <taxon>Virgisporangium</taxon>
    </lineage>
</organism>
<dbReference type="InterPro" id="IPR050836">
    <property type="entry name" value="SDS22/Internalin_LRR"/>
</dbReference>
<keyword evidence="4" id="KW-1185">Reference proteome</keyword>
<evidence type="ECO:0000313" key="4">
    <source>
        <dbReference type="Proteomes" id="UP000612585"/>
    </source>
</evidence>
<proteinExistence type="predicted"/>